<evidence type="ECO:0000313" key="2">
    <source>
        <dbReference type="EMBL" id="CAK9043715.1"/>
    </source>
</evidence>
<dbReference type="EMBL" id="CAXAMN010014558">
    <property type="protein sequence ID" value="CAK9043715.1"/>
    <property type="molecule type" value="Genomic_DNA"/>
</dbReference>
<evidence type="ECO:0000313" key="4">
    <source>
        <dbReference type="Proteomes" id="UP001642484"/>
    </source>
</evidence>
<comment type="caution">
    <text evidence="3">The sequence shown here is derived from an EMBL/GenBank/DDBJ whole genome shotgun (WGS) entry which is preliminary data.</text>
</comment>
<name>A0ABP0LXK8_9DINO</name>
<accession>A0ABP0LXK8</accession>
<dbReference type="EMBL" id="CAXAMN010014669">
    <property type="protein sequence ID" value="CAK9043980.1"/>
    <property type="molecule type" value="Genomic_DNA"/>
</dbReference>
<sequence>MASEKMSESEMAKLTELLAKAQRSGCAPEVLLQGPMPSGKVERSQSSMSDSSKRRLVAPDEFEILEPPFVSGAGHSTLVKESEIVDFGKGDVNLKIPVPREVKDGRQWGCTLMQLPALKSRNLSYEEIFDLVVEEDADITKYCRWVMETHGKTVTDAPRTRAEDFAMYLRYRKADEIMGTGKLQRKYKS</sequence>
<gene>
    <name evidence="2" type="ORF">CCMP2556_LOCUS23113</name>
    <name evidence="3" type="ORF">CCMP2556_LOCUS23207</name>
</gene>
<reference evidence="3 4" key="1">
    <citation type="submission" date="2024-02" db="EMBL/GenBank/DDBJ databases">
        <authorList>
            <person name="Chen Y."/>
            <person name="Shah S."/>
            <person name="Dougan E. K."/>
            <person name="Thang M."/>
            <person name="Chan C."/>
        </authorList>
    </citation>
    <scope>NUCLEOTIDE SEQUENCE [LARGE SCALE GENOMIC DNA]</scope>
</reference>
<dbReference type="Proteomes" id="UP001642484">
    <property type="component" value="Unassembled WGS sequence"/>
</dbReference>
<feature type="region of interest" description="Disordered" evidence="1">
    <location>
        <begin position="28"/>
        <end position="53"/>
    </location>
</feature>
<proteinExistence type="predicted"/>
<evidence type="ECO:0000256" key="1">
    <source>
        <dbReference type="SAM" id="MobiDB-lite"/>
    </source>
</evidence>
<organism evidence="3 4">
    <name type="scientific">Durusdinium trenchii</name>
    <dbReference type="NCBI Taxonomy" id="1381693"/>
    <lineage>
        <taxon>Eukaryota</taxon>
        <taxon>Sar</taxon>
        <taxon>Alveolata</taxon>
        <taxon>Dinophyceae</taxon>
        <taxon>Suessiales</taxon>
        <taxon>Symbiodiniaceae</taxon>
        <taxon>Durusdinium</taxon>
    </lineage>
</organism>
<evidence type="ECO:0000313" key="3">
    <source>
        <dbReference type="EMBL" id="CAK9043980.1"/>
    </source>
</evidence>
<protein>
    <submittedName>
        <fullName evidence="3">Uncharacterized protein</fullName>
    </submittedName>
</protein>
<keyword evidence="4" id="KW-1185">Reference proteome</keyword>